<reference evidence="1 2" key="2">
    <citation type="journal article" date="2022" name="Mol. Ecol. Resour.">
        <title>The genomes of chicory, endive, great burdock and yacon provide insights into Asteraceae paleo-polyploidization history and plant inulin production.</title>
        <authorList>
            <person name="Fan W."/>
            <person name="Wang S."/>
            <person name="Wang H."/>
            <person name="Wang A."/>
            <person name="Jiang F."/>
            <person name="Liu H."/>
            <person name="Zhao H."/>
            <person name="Xu D."/>
            <person name="Zhang Y."/>
        </authorList>
    </citation>
    <scope>NUCLEOTIDE SEQUENCE [LARGE SCALE GENOMIC DNA]</scope>
    <source>
        <strain evidence="2">cv. Yunnan</strain>
        <tissue evidence="1">Leaves</tissue>
    </source>
</reference>
<evidence type="ECO:0000313" key="2">
    <source>
        <dbReference type="Proteomes" id="UP001056120"/>
    </source>
</evidence>
<reference evidence="2" key="1">
    <citation type="journal article" date="2022" name="Mol. Ecol. Resour.">
        <title>The genomes of chicory, endive, great burdock and yacon provide insights into Asteraceae palaeo-polyploidization history and plant inulin production.</title>
        <authorList>
            <person name="Fan W."/>
            <person name="Wang S."/>
            <person name="Wang H."/>
            <person name="Wang A."/>
            <person name="Jiang F."/>
            <person name="Liu H."/>
            <person name="Zhao H."/>
            <person name="Xu D."/>
            <person name="Zhang Y."/>
        </authorList>
    </citation>
    <scope>NUCLEOTIDE SEQUENCE [LARGE SCALE GENOMIC DNA]</scope>
    <source>
        <strain evidence="2">cv. Yunnan</strain>
    </source>
</reference>
<name>A0ACB9JZ42_9ASTR</name>
<organism evidence="1 2">
    <name type="scientific">Smallanthus sonchifolius</name>
    <dbReference type="NCBI Taxonomy" id="185202"/>
    <lineage>
        <taxon>Eukaryota</taxon>
        <taxon>Viridiplantae</taxon>
        <taxon>Streptophyta</taxon>
        <taxon>Embryophyta</taxon>
        <taxon>Tracheophyta</taxon>
        <taxon>Spermatophyta</taxon>
        <taxon>Magnoliopsida</taxon>
        <taxon>eudicotyledons</taxon>
        <taxon>Gunneridae</taxon>
        <taxon>Pentapetalae</taxon>
        <taxon>asterids</taxon>
        <taxon>campanulids</taxon>
        <taxon>Asterales</taxon>
        <taxon>Asteraceae</taxon>
        <taxon>Asteroideae</taxon>
        <taxon>Heliantheae alliance</taxon>
        <taxon>Millerieae</taxon>
        <taxon>Smallanthus</taxon>
    </lineage>
</organism>
<evidence type="ECO:0000313" key="1">
    <source>
        <dbReference type="EMBL" id="KAI3825277.1"/>
    </source>
</evidence>
<comment type="caution">
    <text evidence="1">The sequence shown here is derived from an EMBL/GenBank/DDBJ whole genome shotgun (WGS) entry which is preliminary data.</text>
</comment>
<gene>
    <name evidence="1" type="ORF">L1987_06758</name>
</gene>
<accession>A0ACB9JZ42</accession>
<dbReference type="Proteomes" id="UP001056120">
    <property type="component" value="Linkage Group LG02"/>
</dbReference>
<protein>
    <submittedName>
        <fullName evidence="1">Uncharacterized protein</fullName>
    </submittedName>
</protein>
<dbReference type="EMBL" id="CM042019">
    <property type="protein sequence ID" value="KAI3825277.1"/>
    <property type="molecule type" value="Genomic_DNA"/>
</dbReference>
<sequence>MAMAGCWRRNPKEVGYSGMRREVRQGAATSTWGWWPTIEKREGDRLGGVTRRWWRDVEARLGFYPVRALLAMNKVRITNRETRRGKMAAALAVVAEHCGGSTEKTMVACMEVCDEGNPA</sequence>
<keyword evidence="2" id="KW-1185">Reference proteome</keyword>
<proteinExistence type="predicted"/>